<dbReference type="OrthoDB" id="278654at2759"/>
<dbReference type="VEuPathDB" id="TriTrypDB:BSAL_01030"/>
<evidence type="ECO:0000259" key="2">
    <source>
        <dbReference type="Pfam" id="PF08707"/>
    </source>
</evidence>
<keyword evidence="5" id="KW-1185">Reference proteome</keyword>
<feature type="domain" description="Primase C-terminal 2" evidence="2">
    <location>
        <begin position="447"/>
        <end position="507"/>
    </location>
</feature>
<protein>
    <submittedName>
        <fullName evidence="4">Primase-like protein, putative</fullName>
    </submittedName>
</protein>
<name>A0A0S4J9Z2_BODSA</name>
<dbReference type="InterPro" id="IPR014819">
    <property type="entry name" value="PriCT_2"/>
</dbReference>
<dbReference type="Proteomes" id="UP000051952">
    <property type="component" value="Unassembled WGS sequence"/>
</dbReference>
<evidence type="ECO:0000259" key="3">
    <source>
        <dbReference type="Pfam" id="PF18168"/>
    </source>
</evidence>
<feature type="region of interest" description="Disordered" evidence="1">
    <location>
        <begin position="204"/>
        <end position="225"/>
    </location>
</feature>
<proteinExistence type="predicted"/>
<accession>A0A0S4J9Z2</accession>
<dbReference type="Pfam" id="PF18168">
    <property type="entry name" value="PPL5"/>
    <property type="match status" value="2"/>
</dbReference>
<feature type="compositionally biased region" description="Low complexity" evidence="1">
    <location>
        <begin position="206"/>
        <end position="217"/>
    </location>
</feature>
<evidence type="ECO:0000313" key="5">
    <source>
        <dbReference type="Proteomes" id="UP000051952"/>
    </source>
</evidence>
<dbReference type="Pfam" id="PF08707">
    <property type="entry name" value="PriCT_2"/>
    <property type="match status" value="1"/>
</dbReference>
<evidence type="ECO:0000313" key="4">
    <source>
        <dbReference type="EMBL" id="CUG87050.1"/>
    </source>
</evidence>
<evidence type="ECO:0000256" key="1">
    <source>
        <dbReference type="SAM" id="MobiDB-lite"/>
    </source>
</evidence>
<dbReference type="AlphaFoldDB" id="A0A0S4J9Z2"/>
<reference evidence="5" key="1">
    <citation type="submission" date="2015-09" db="EMBL/GenBank/DDBJ databases">
        <authorList>
            <consortium name="Pathogen Informatics"/>
        </authorList>
    </citation>
    <scope>NUCLEOTIDE SEQUENCE [LARGE SCALE GENOMIC DNA]</scope>
    <source>
        <strain evidence="5">Lake Konstanz</strain>
    </source>
</reference>
<dbReference type="GO" id="GO:0016817">
    <property type="term" value="F:hydrolase activity, acting on acid anhydrides"/>
    <property type="evidence" value="ECO:0007669"/>
    <property type="project" value="InterPro"/>
</dbReference>
<gene>
    <name evidence="4" type="ORF">BSAL_01030</name>
</gene>
<feature type="domain" description="Prim-pol family 5" evidence="3">
    <location>
        <begin position="94"/>
        <end position="197"/>
    </location>
</feature>
<sequence>MLRRLARPLGVSSAPSLLAASWSSLRRSCDVDENDARRELTFIISSSSMTRMKKSVHPTNALAAVRWTHSSATATAAGAATTASAASSASPFISVKDSMSRSYKLSAVLENTNHGVVLGKQENTSTYSFVGFEGVPFLKVAECVMQVPVEHRTFHAICGRMSVPCDFFGDIDLPLTTSTASIETMILTALRRVQEEVSAATLRQHPSWSVGPSSSSKGKGDAPPEVLLVTNPQATTKRSYHLHIRFPHVCFCDYRTVRHVAEKINGELGASFFDLACYRERGMMRTAYSRKVGVGSSSSLHHELAPAFPQISNSELKKLLEPSTRWSPAECVARSFVIREDFMESKFLKQTSSSATSFSSSSSPPVSLLEDDNVALAKALLPKTLSIPSFHEGVTAAERNKAAKQNGGDINNHNNAVTEYDKQGRPIPAFFMERVKPKRFREALKSVHALPSTAAEPYDQWIRVGLALHNFGSEDRNFEEWVQFSVRAPHKFSRETCRSMWDKFQRHPDHQNWARGYNYLTKSIWRELGIANAQ</sequence>
<feature type="domain" description="Prim-pol family 5" evidence="3">
    <location>
        <begin position="249"/>
        <end position="298"/>
    </location>
</feature>
<dbReference type="InterPro" id="IPR040550">
    <property type="entry name" value="PPL5"/>
</dbReference>
<dbReference type="EMBL" id="CYKH01001429">
    <property type="protein sequence ID" value="CUG87050.1"/>
    <property type="molecule type" value="Genomic_DNA"/>
</dbReference>
<organism evidence="4 5">
    <name type="scientific">Bodo saltans</name>
    <name type="common">Flagellated protozoan</name>
    <dbReference type="NCBI Taxonomy" id="75058"/>
    <lineage>
        <taxon>Eukaryota</taxon>
        <taxon>Discoba</taxon>
        <taxon>Euglenozoa</taxon>
        <taxon>Kinetoplastea</taxon>
        <taxon>Metakinetoplastina</taxon>
        <taxon>Eubodonida</taxon>
        <taxon>Bodonidae</taxon>
        <taxon>Bodo</taxon>
    </lineage>
</organism>
<dbReference type="OMA" id="YDVWVRV"/>